<keyword evidence="4 6" id="KW-1133">Transmembrane helix</keyword>
<dbReference type="Proteomes" id="UP001617427">
    <property type="component" value="Unassembled WGS sequence"/>
</dbReference>
<feature type="transmembrane region" description="Helical" evidence="6">
    <location>
        <begin position="75"/>
        <end position="96"/>
    </location>
</feature>
<dbReference type="EMBL" id="JBIUZV010000004">
    <property type="protein sequence ID" value="MFJ3046048.1"/>
    <property type="molecule type" value="Genomic_DNA"/>
</dbReference>
<feature type="transmembrane region" description="Helical" evidence="6">
    <location>
        <begin position="46"/>
        <end position="68"/>
    </location>
</feature>
<dbReference type="PANTHER" id="PTHR23513">
    <property type="entry name" value="INTEGRAL MEMBRANE EFFLUX PROTEIN-RELATED"/>
    <property type="match status" value="1"/>
</dbReference>
<accession>A0ABW8EX72</accession>
<feature type="transmembrane region" description="Helical" evidence="6">
    <location>
        <begin position="210"/>
        <end position="234"/>
    </location>
</feature>
<feature type="transmembrane region" description="Helical" evidence="6">
    <location>
        <begin position="171"/>
        <end position="189"/>
    </location>
</feature>
<evidence type="ECO:0000259" key="7">
    <source>
        <dbReference type="PROSITE" id="PS50850"/>
    </source>
</evidence>
<gene>
    <name evidence="8" type="ORF">ACIPEN_09465</name>
</gene>
<evidence type="ECO:0000256" key="6">
    <source>
        <dbReference type="SAM" id="Phobius"/>
    </source>
</evidence>
<evidence type="ECO:0000256" key="2">
    <source>
        <dbReference type="ARBA" id="ARBA00022475"/>
    </source>
</evidence>
<dbReference type="InterPro" id="IPR011701">
    <property type="entry name" value="MFS"/>
</dbReference>
<proteinExistence type="predicted"/>
<evidence type="ECO:0000313" key="8">
    <source>
        <dbReference type="EMBL" id="MFJ3046048.1"/>
    </source>
</evidence>
<sequence length="413" mass="42547">MPSQKLPRSFSNLAWSNLAAQSAEQLSLAAAPLVAVLALNAGPGEVGVLAAIQTLPFLLLSLPLGVVADRMPRRWIMLFGETLRFVSLLALMLLMLASSPNIAALSVLGFIGAVGTVGFSVAAPGMVASMVRREDLAQANSRVELARSAAYAAGPAIAGAIVSWVGTSTVFGLATALSATAIALLLRLANPPAAPIGKKRNVLHEVAEGAAFVMGSALLRPILATGVIFNVSWFVLQAGYVPYAIHRLQLSPGAVGTTLSCYGVGMLAGAFCTSRIVRRIPLGRAIQLGPVAGVFAIASLAATLLLPSEWLAAICFFLMGAGPMVWTITTTTLRQNMTPDGMLGRVSAVFLTANTGARPLGALLGGLVGATWGESACIVVALAGFLIQAAVILFSEVASLRESDGRLGQRPAP</sequence>
<dbReference type="PROSITE" id="PS50850">
    <property type="entry name" value="MFS"/>
    <property type="match status" value="1"/>
</dbReference>
<comment type="subcellular location">
    <subcellularLocation>
        <location evidence="1">Cell membrane</location>
        <topology evidence="1">Multi-pass membrane protein</topology>
    </subcellularLocation>
</comment>
<name>A0ABW8EX72_9BURK</name>
<comment type="caution">
    <text evidence="8">The sequence shown here is derived from an EMBL/GenBank/DDBJ whole genome shotgun (WGS) entry which is preliminary data.</text>
</comment>
<reference evidence="8 9" key="1">
    <citation type="submission" date="2024-10" db="EMBL/GenBank/DDBJ databases">
        <title>The Natural Products Discovery Center: Release of the First 8490 Sequenced Strains for Exploring Actinobacteria Biosynthetic Diversity.</title>
        <authorList>
            <person name="Kalkreuter E."/>
            <person name="Kautsar S.A."/>
            <person name="Yang D."/>
            <person name="Bader C.D."/>
            <person name="Teijaro C.N."/>
            <person name="Fluegel L."/>
            <person name="Davis C.M."/>
            <person name="Simpson J.R."/>
            <person name="Lauterbach L."/>
            <person name="Steele A.D."/>
            <person name="Gui C."/>
            <person name="Meng S."/>
            <person name="Li G."/>
            <person name="Viehrig K."/>
            <person name="Ye F."/>
            <person name="Su P."/>
            <person name="Kiefer A.F."/>
            <person name="Nichols A."/>
            <person name="Cepeda A.J."/>
            <person name="Yan W."/>
            <person name="Fan B."/>
            <person name="Jiang Y."/>
            <person name="Adhikari A."/>
            <person name="Zheng C.-J."/>
            <person name="Schuster L."/>
            <person name="Cowan T.M."/>
            <person name="Smanski M.J."/>
            <person name="Chevrette M.G."/>
            <person name="De Carvalho L.P.S."/>
            <person name="Shen B."/>
        </authorList>
    </citation>
    <scope>NUCLEOTIDE SEQUENCE [LARGE SCALE GENOMIC DNA]</scope>
    <source>
        <strain evidence="8 9">NPDC087045</strain>
    </source>
</reference>
<dbReference type="PANTHER" id="PTHR23513:SF6">
    <property type="entry name" value="MAJOR FACILITATOR SUPERFAMILY ASSOCIATED DOMAIN-CONTAINING PROTEIN"/>
    <property type="match status" value="1"/>
</dbReference>
<dbReference type="CDD" id="cd06173">
    <property type="entry name" value="MFS_MefA_like"/>
    <property type="match status" value="1"/>
</dbReference>
<feature type="transmembrane region" description="Helical" evidence="6">
    <location>
        <begin position="102"/>
        <end position="127"/>
    </location>
</feature>
<keyword evidence="9" id="KW-1185">Reference proteome</keyword>
<dbReference type="RefSeq" id="WP_402699951.1">
    <property type="nucleotide sequence ID" value="NZ_JBIUZV010000004.1"/>
</dbReference>
<evidence type="ECO:0000256" key="4">
    <source>
        <dbReference type="ARBA" id="ARBA00022989"/>
    </source>
</evidence>
<dbReference type="Gene3D" id="1.20.1250.20">
    <property type="entry name" value="MFS general substrate transporter like domains"/>
    <property type="match status" value="1"/>
</dbReference>
<keyword evidence="5 6" id="KW-0472">Membrane</keyword>
<dbReference type="InterPro" id="IPR036259">
    <property type="entry name" value="MFS_trans_sf"/>
</dbReference>
<evidence type="ECO:0000256" key="5">
    <source>
        <dbReference type="ARBA" id="ARBA00023136"/>
    </source>
</evidence>
<feature type="transmembrane region" description="Helical" evidence="6">
    <location>
        <begin position="254"/>
        <end position="273"/>
    </location>
</feature>
<keyword evidence="2" id="KW-1003">Cell membrane</keyword>
<evidence type="ECO:0000256" key="3">
    <source>
        <dbReference type="ARBA" id="ARBA00022692"/>
    </source>
</evidence>
<feature type="transmembrane region" description="Helical" evidence="6">
    <location>
        <begin position="310"/>
        <end position="328"/>
    </location>
</feature>
<dbReference type="Pfam" id="PF07690">
    <property type="entry name" value="MFS_1"/>
    <property type="match status" value="1"/>
</dbReference>
<protein>
    <submittedName>
        <fullName evidence="8">MFS transporter</fullName>
    </submittedName>
</protein>
<feature type="transmembrane region" description="Helical" evidence="6">
    <location>
        <begin position="285"/>
        <end position="304"/>
    </location>
</feature>
<feature type="transmembrane region" description="Helical" evidence="6">
    <location>
        <begin position="148"/>
        <end position="165"/>
    </location>
</feature>
<organism evidence="8 9">
    <name type="scientific">Herbaspirillum chlorophenolicum</name>
    <dbReference type="NCBI Taxonomy" id="211589"/>
    <lineage>
        <taxon>Bacteria</taxon>
        <taxon>Pseudomonadati</taxon>
        <taxon>Pseudomonadota</taxon>
        <taxon>Betaproteobacteria</taxon>
        <taxon>Burkholderiales</taxon>
        <taxon>Oxalobacteraceae</taxon>
        <taxon>Herbaspirillum</taxon>
    </lineage>
</organism>
<dbReference type="SUPFAM" id="SSF103473">
    <property type="entry name" value="MFS general substrate transporter"/>
    <property type="match status" value="1"/>
</dbReference>
<dbReference type="InterPro" id="IPR020846">
    <property type="entry name" value="MFS_dom"/>
</dbReference>
<keyword evidence="3 6" id="KW-0812">Transmembrane</keyword>
<feature type="domain" description="Major facilitator superfamily (MFS) profile" evidence="7">
    <location>
        <begin position="1"/>
        <end position="401"/>
    </location>
</feature>
<evidence type="ECO:0000256" key="1">
    <source>
        <dbReference type="ARBA" id="ARBA00004651"/>
    </source>
</evidence>
<evidence type="ECO:0000313" key="9">
    <source>
        <dbReference type="Proteomes" id="UP001617427"/>
    </source>
</evidence>
<feature type="transmembrane region" description="Helical" evidence="6">
    <location>
        <begin position="349"/>
        <end position="372"/>
    </location>
</feature>
<feature type="transmembrane region" description="Helical" evidence="6">
    <location>
        <begin position="378"/>
        <end position="400"/>
    </location>
</feature>